<keyword evidence="5" id="KW-0663">Pyridoxal phosphate</keyword>
<evidence type="ECO:0000313" key="9">
    <source>
        <dbReference type="Proteomes" id="UP000002534"/>
    </source>
</evidence>
<dbReference type="GO" id="GO:0030170">
    <property type="term" value="F:pyridoxal phosphate binding"/>
    <property type="evidence" value="ECO:0007669"/>
    <property type="project" value="InterPro"/>
</dbReference>
<dbReference type="OrthoDB" id="9804474at2"/>
<name>Q3A6R8_SYNC1</name>
<evidence type="ECO:0000256" key="3">
    <source>
        <dbReference type="ARBA" id="ARBA00022576"/>
    </source>
</evidence>
<evidence type="ECO:0000256" key="1">
    <source>
        <dbReference type="ARBA" id="ARBA00001933"/>
    </source>
</evidence>
<protein>
    <recommendedName>
        <fullName evidence="6">Aminotransferase</fullName>
        <ecNumber evidence="6">2.6.1.-</ecNumber>
    </recommendedName>
</protein>
<accession>Q3A6R8</accession>
<keyword evidence="4 6" id="KW-0808">Transferase</keyword>
<dbReference type="Proteomes" id="UP000002534">
    <property type="component" value="Chromosome"/>
</dbReference>
<dbReference type="SUPFAM" id="SSF53383">
    <property type="entry name" value="PLP-dependent transferases"/>
    <property type="match status" value="1"/>
</dbReference>
<keyword evidence="3 6" id="KW-0032">Aminotransferase</keyword>
<dbReference type="PROSITE" id="PS00105">
    <property type="entry name" value="AA_TRANSFER_CLASS_1"/>
    <property type="match status" value="1"/>
</dbReference>
<sequence length="387" mass="42680">MHIELSPRALHVKPFLAMEIMERAKELEAGGRDIIYLCLGEPDLPTPEPVRNAAIQAIEAGSTTYTHSLGLPEIRQAIADHYRQRYGVAVEASRILVSAGTSPLMLLLFSALLNKGDELILSDPSYACYPNFIRFAGGEPVFLRTRAEDGFQPRPEHIRENLSPRTRGILINSPSNPTGSVLPSAWLAEMATMPVPLISDEIYHGLTYEGEERSVLEFTQNAFVLGGFSKAYAMTGWRLGYLIVPASCIRTLQCLHQNFMICAGNFVQVAGITALRDCQQDVARMRAIYDQRRRYLIEELPKLGLPLHSCPTGAFYALADARHLGQDSRKLALTILEETGVALTPGVDFGAGGEGYLRFSYANSLDNIKLALARLRQFIATRAADKA</sequence>
<feature type="domain" description="Aminotransferase class I/classII large" evidence="7">
    <location>
        <begin position="33"/>
        <end position="374"/>
    </location>
</feature>
<dbReference type="RefSeq" id="WP_011340382.1">
    <property type="nucleotide sequence ID" value="NC_007498.2"/>
</dbReference>
<dbReference type="PANTHER" id="PTHR46383:SF2">
    <property type="entry name" value="AMINOTRANSFERASE"/>
    <property type="match status" value="1"/>
</dbReference>
<dbReference type="InterPro" id="IPR050596">
    <property type="entry name" value="AspAT/PAT-like"/>
</dbReference>
<dbReference type="Pfam" id="PF00155">
    <property type="entry name" value="Aminotran_1_2"/>
    <property type="match status" value="1"/>
</dbReference>
<dbReference type="InterPro" id="IPR004838">
    <property type="entry name" value="NHTrfase_class1_PyrdxlP-BS"/>
</dbReference>
<dbReference type="InterPro" id="IPR004839">
    <property type="entry name" value="Aminotransferase_I/II_large"/>
</dbReference>
<dbReference type="InterPro" id="IPR015424">
    <property type="entry name" value="PyrdxlP-dep_Trfase"/>
</dbReference>
<comment type="similarity">
    <text evidence="2 6">Belongs to the class-I pyridoxal-phosphate-dependent aminotransferase family.</text>
</comment>
<dbReference type="InterPro" id="IPR015421">
    <property type="entry name" value="PyrdxlP-dep_Trfase_major"/>
</dbReference>
<dbReference type="EC" id="2.6.1.-" evidence="6"/>
<evidence type="ECO:0000313" key="8">
    <source>
        <dbReference type="EMBL" id="ABA87939.1"/>
    </source>
</evidence>
<reference evidence="8 9" key="2">
    <citation type="journal article" date="2012" name="BMC Genomics">
        <title>The genome of Pelobacter carbinolicus reveals surprising metabolic capabilities and physiological features.</title>
        <authorList>
            <person name="Aklujkar M."/>
            <person name="Haveman S.A."/>
            <person name="Didonato R.Jr."/>
            <person name="Chertkov O."/>
            <person name="Han C.S."/>
            <person name="Land M.L."/>
            <person name="Brown P."/>
            <person name="Lovley D.R."/>
        </authorList>
    </citation>
    <scope>NUCLEOTIDE SEQUENCE [LARGE SCALE GENOMIC DNA]</scope>
    <source>
        <strain evidence="9">DSM 2380 / NBRC 103641 / GraBd1</strain>
    </source>
</reference>
<evidence type="ECO:0000256" key="4">
    <source>
        <dbReference type="ARBA" id="ARBA00022679"/>
    </source>
</evidence>
<dbReference type="KEGG" id="pca:Pcar_0680"/>
<dbReference type="CDD" id="cd00609">
    <property type="entry name" value="AAT_like"/>
    <property type="match status" value="1"/>
</dbReference>
<dbReference type="GO" id="GO:0008483">
    <property type="term" value="F:transaminase activity"/>
    <property type="evidence" value="ECO:0007669"/>
    <property type="project" value="UniProtKB-KW"/>
</dbReference>
<evidence type="ECO:0000259" key="7">
    <source>
        <dbReference type="Pfam" id="PF00155"/>
    </source>
</evidence>
<gene>
    <name evidence="8" type="ordered locus">Pcar_0680</name>
</gene>
<evidence type="ECO:0000256" key="5">
    <source>
        <dbReference type="ARBA" id="ARBA00022898"/>
    </source>
</evidence>
<dbReference type="Gene3D" id="3.40.640.10">
    <property type="entry name" value="Type I PLP-dependent aspartate aminotransferase-like (Major domain)"/>
    <property type="match status" value="1"/>
</dbReference>
<dbReference type="eggNOG" id="COG0436">
    <property type="taxonomic scope" value="Bacteria"/>
</dbReference>
<evidence type="ECO:0000256" key="6">
    <source>
        <dbReference type="RuleBase" id="RU000481"/>
    </source>
</evidence>
<organism evidence="8 9">
    <name type="scientific">Syntrophotalea carbinolica (strain DSM 2380 / NBRC 103641 / GraBd1)</name>
    <name type="common">Pelobacter carbinolicus</name>
    <dbReference type="NCBI Taxonomy" id="338963"/>
    <lineage>
        <taxon>Bacteria</taxon>
        <taxon>Pseudomonadati</taxon>
        <taxon>Thermodesulfobacteriota</taxon>
        <taxon>Desulfuromonadia</taxon>
        <taxon>Desulfuromonadales</taxon>
        <taxon>Syntrophotaleaceae</taxon>
        <taxon>Syntrophotalea</taxon>
    </lineage>
</organism>
<comment type="cofactor">
    <cofactor evidence="1 6">
        <name>pyridoxal 5'-phosphate</name>
        <dbReference type="ChEBI" id="CHEBI:597326"/>
    </cofactor>
</comment>
<dbReference type="GO" id="GO:0006520">
    <property type="term" value="P:amino acid metabolic process"/>
    <property type="evidence" value="ECO:0007669"/>
    <property type="project" value="InterPro"/>
</dbReference>
<reference evidence="9" key="1">
    <citation type="submission" date="2005-10" db="EMBL/GenBank/DDBJ databases">
        <title>Complete sequence of Pelobacter carbinolicus DSM 2380.</title>
        <authorList>
            <person name="Copeland A."/>
            <person name="Lucas S."/>
            <person name="Lapidus A."/>
            <person name="Barry K."/>
            <person name="Detter J.C."/>
            <person name="Glavina T."/>
            <person name="Hammon N."/>
            <person name="Israni S."/>
            <person name="Pitluck S."/>
            <person name="Chertkov O."/>
            <person name="Schmutz J."/>
            <person name="Larimer F."/>
            <person name="Land M."/>
            <person name="Kyrpides N."/>
            <person name="Ivanova N."/>
            <person name="Richardson P."/>
        </authorList>
    </citation>
    <scope>NUCLEOTIDE SEQUENCE [LARGE SCALE GENOMIC DNA]</scope>
    <source>
        <strain evidence="9">DSM 2380 / NBRC 103641 / GraBd1</strain>
    </source>
</reference>
<keyword evidence="9" id="KW-1185">Reference proteome</keyword>
<dbReference type="STRING" id="338963.Pcar_0680"/>
<dbReference type="AlphaFoldDB" id="Q3A6R8"/>
<dbReference type="PANTHER" id="PTHR46383">
    <property type="entry name" value="ASPARTATE AMINOTRANSFERASE"/>
    <property type="match status" value="1"/>
</dbReference>
<proteinExistence type="inferred from homology"/>
<evidence type="ECO:0000256" key="2">
    <source>
        <dbReference type="ARBA" id="ARBA00007441"/>
    </source>
</evidence>
<dbReference type="HOGENOM" id="CLU_017584_4_3_7"/>
<dbReference type="EMBL" id="CP000142">
    <property type="protein sequence ID" value="ABA87939.1"/>
    <property type="molecule type" value="Genomic_DNA"/>
</dbReference>